<dbReference type="RefSeq" id="WP_032542171.1">
    <property type="nucleotide sequence ID" value="NZ_CP036539.1"/>
</dbReference>
<feature type="domain" description="pEK499-p136 HEPN" evidence="1">
    <location>
        <begin position="8"/>
        <end position="155"/>
    </location>
</feature>
<dbReference type="AlphaFoldDB" id="A0AAQ2NJ68"/>
<dbReference type="Pfam" id="PF18736">
    <property type="entry name" value="pEK499_p136"/>
    <property type="match status" value="1"/>
</dbReference>
<dbReference type="Proteomes" id="UP001060330">
    <property type="component" value="Chromosome"/>
</dbReference>
<dbReference type="EMBL" id="CP103216">
    <property type="protein sequence ID" value="UVR56839.1"/>
    <property type="molecule type" value="Genomic_DNA"/>
</dbReference>
<accession>A0AAQ2NJ68</accession>
<proteinExistence type="predicted"/>
<gene>
    <name evidence="2" type="ORF">NXX45_01850</name>
</gene>
<evidence type="ECO:0000313" key="3">
    <source>
        <dbReference type="Proteomes" id="UP001060330"/>
    </source>
</evidence>
<evidence type="ECO:0000259" key="1">
    <source>
        <dbReference type="Pfam" id="PF18736"/>
    </source>
</evidence>
<sequence length="158" mass="18570">MSHYLQGEFDFIERTKLILEQYDKTDFSEVPEEKYEVTLCMNCLMGLLVVPQQVWYGKVPKSDLDENWGIKKKHIEKIEKDQYKIDEVVKHIRNSVAHGRVTPISKDRGTNKKITHLRFKDLYGEQSTFEAEIPVETLKKFALKFADTMLTIMRENKG</sequence>
<dbReference type="InterPro" id="IPR041318">
    <property type="entry name" value="pEK499_p136"/>
</dbReference>
<organism evidence="2 3">
    <name type="scientific">Bacteroides fragilis</name>
    <dbReference type="NCBI Taxonomy" id="817"/>
    <lineage>
        <taxon>Bacteria</taxon>
        <taxon>Pseudomonadati</taxon>
        <taxon>Bacteroidota</taxon>
        <taxon>Bacteroidia</taxon>
        <taxon>Bacteroidales</taxon>
        <taxon>Bacteroidaceae</taxon>
        <taxon>Bacteroides</taxon>
    </lineage>
</organism>
<protein>
    <submittedName>
        <fullName evidence="2">HEPN family nuclease</fullName>
    </submittedName>
</protein>
<reference evidence="2" key="1">
    <citation type="submission" date="2022-08" db="EMBL/GenBank/DDBJ databases">
        <title>Genome Sequencing of Bacteroides fragilis Group Isolates with Nanopore Technology.</title>
        <authorList>
            <person name="Tisza M.J."/>
            <person name="Smith D."/>
            <person name="Dekker J.P."/>
        </authorList>
    </citation>
    <scope>NUCLEOTIDE SEQUENCE</scope>
    <source>
        <strain evidence="2">BFG-70</strain>
    </source>
</reference>
<name>A0AAQ2NJ68_BACFG</name>
<evidence type="ECO:0000313" key="2">
    <source>
        <dbReference type="EMBL" id="UVR56839.1"/>
    </source>
</evidence>